<keyword evidence="3" id="KW-1185">Reference proteome</keyword>
<evidence type="ECO:0000313" key="2">
    <source>
        <dbReference type="EMBL" id="MCD7452092.1"/>
    </source>
</evidence>
<dbReference type="EMBL" id="JACEIK010000195">
    <property type="protein sequence ID" value="MCD7452092.1"/>
    <property type="molecule type" value="Genomic_DNA"/>
</dbReference>
<dbReference type="Proteomes" id="UP000823775">
    <property type="component" value="Unassembled WGS sequence"/>
</dbReference>
<name>A0ABS8RZQ2_DATST</name>
<comment type="caution">
    <text evidence="2">The sequence shown here is derived from an EMBL/GenBank/DDBJ whole genome shotgun (WGS) entry which is preliminary data.</text>
</comment>
<accession>A0ABS8RZQ2</accession>
<reference evidence="2 3" key="1">
    <citation type="journal article" date="2021" name="BMC Genomics">
        <title>Datura genome reveals duplications of psychoactive alkaloid biosynthetic genes and high mutation rate following tissue culture.</title>
        <authorList>
            <person name="Rajewski A."/>
            <person name="Carter-House D."/>
            <person name="Stajich J."/>
            <person name="Litt A."/>
        </authorList>
    </citation>
    <scope>NUCLEOTIDE SEQUENCE [LARGE SCALE GENOMIC DNA]</scope>
    <source>
        <strain evidence="2">AR-01</strain>
    </source>
</reference>
<protein>
    <submittedName>
        <fullName evidence="2">Uncharacterized protein</fullName>
    </submittedName>
</protein>
<evidence type="ECO:0000313" key="3">
    <source>
        <dbReference type="Proteomes" id="UP000823775"/>
    </source>
</evidence>
<sequence length="229" mass="25085">MARGRSKKAANVIQLSDVKLAKISRIEVGLMRQFGFQSKSVEKEIKEQKYKSPKGIVTPQNDYVELIPKEASGVGVEGHRNGETIDHGNQDVAIGGNSGAKYFGGGKVDDQAAKVTEQRAKMDGQNTKRKGKQIWVPNQAKIRPPINKGGQLVQAHKGPEVPEQELEEGWETVRNKVASRTSPIPKEDQVNTSNPYKALNEVDRENSGETTKHGGSMRLDSGTILPNFS</sequence>
<gene>
    <name evidence="2" type="ORF">HAX54_015008</name>
</gene>
<feature type="compositionally biased region" description="Basic and acidic residues" evidence="1">
    <location>
        <begin position="200"/>
        <end position="212"/>
    </location>
</feature>
<feature type="region of interest" description="Disordered" evidence="1">
    <location>
        <begin position="138"/>
        <end position="229"/>
    </location>
</feature>
<organism evidence="2 3">
    <name type="scientific">Datura stramonium</name>
    <name type="common">Jimsonweed</name>
    <name type="synonym">Common thornapple</name>
    <dbReference type="NCBI Taxonomy" id="4076"/>
    <lineage>
        <taxon>Eukaryota</taxon>
        <taxon>Viridiplantae</taxon>
        <taxon>Streptophyta</taxon>
        <taxon>Embryophyta</taxon>
        <taxon>Tracheophyta</taxon>
        <taxon>Spermatophyta</taxon>
        <taxon>Magnoliopsida</taxon>
        <taxon>eudicotyledons</taxon>
        <taxon>Gunneridae</taxon>
        <taxon>Pentapetalae</taxon>
        <taxon>asterids</taxon>
        <taxon>lamiids</taxon>
        <taxon>Solanales</taxon>
        <taxon>Solanaceae</taxon>
        <taxon>Solanoideae</taxon>
        <taxon>Datureae</taxon>
        <taxon>Datura</taxon>
    </lineage>
</organism>
<proteinExistence type="predicted"/>
<evidence type="ECO:0000256" key="1">
    <source>
        <dbReference type="SAM" id="MobiDB-lite"/>
    </source>
</evidence>